<dbReference type="AlphaFoldDB" id="A0AAU8H5R0"/>
<sequence length="519" mass="59455">MEDKFFAVLLDTVSIQRYVFSTNNLKENIGASYIVEDIYDSHLKKVNKEMFPELTEEYYEAWETEPDRIRIKENGVPFEIGYIGGGNALLLFKEKNRAQEFIKQWTLRLLIHAPGIIPACAFGEIDLNNFSSSLKILFKTLAKNKASFVPQTIIRRHGITAECPRTGLSREVWCRNLPDEEQDYISSVSNAKIEAAEKAKRKIIEILKELNLDKKYTFTDELDKLGQSKGEDSHIAIVHIDGNDMGERVKAQTDLITLRKFSCSVRNATMNAFKAMLTEIVKHAGEIEKEIKLRQEDGKKILPLRPIIIGGDDITFVSEGRLGIWLAKVFLEEFERQKVSDGKPLTACAGIAITKTKYPFYRGYELSEDLCKSAKRKRKDQNDNGSWLDFHLAYGGFSGSLDDIRESHYKAPNVKSLVLRPYKIQDFYELLSAVSEFKKKDNGKTKFPRSKLMELRQVLYMDKDAQELFIEELSARQLKLPKYKDFDGSEIIKGNQTPYFDMIELIELYPESALNGGSR</sequence>
<gene>
    <name evidence="4" type="ORF">V4D31_03000</name>
</gene>
<evidence type="ECO:0000259" key="3">
    <source>
        <dbReference type="Pfam" id="PF22335"/>
    </source>
</evidence>
<keyword evidence="2" id="KW-0051">Antiviral defense</keyword>
<organism evidence="4">
    <name type="scientific">Thermodesulfovibrio obliviosus</name>
    <dbReference type="NCBI Taxonomy" id="3118332"/>
    <lineage>
        <taxon>Bacteria</taxon>
        <taxon>Pseudomonadati</taxon>
        <taxon>Nitrospirota</taxon>
        <taxon>Thermodesulfovibrionia</taxon>
        <taxon>Thermodesulfovibrionales</taxon>
        <taxon>Thermodesulfovibrionaceae</taxon>
        <taxon>Thermodesulfovibrio</taxon>
    </lineage>
</organism>
<keyword evidence="1" id="KW-0547">Nucleotide-binding</keyword>
<dbReference type="GO" id="GO:0000166">
    <property type="term" value="F:nucleotide binding"/>
    <property type="evidence" value="ECO:0007669"/>
    <property type="project" value="UniProtKB-KW"/>
</dbReference>
<dbReference type="KEGG" id="tob:V4D31_03000"/>
<evidence type="ECO:0000256" key="1">
    <source>
        <dbReference type="ARBA" id="ARBA00022741"/>
    </source>
</evidence>
<dbReference type="Pfam" id="PF22335">
    <property type="entry name" value="Cas10-Cmr2_palm2"/>
    <property type="match status" value="1"/>
</dbReference>
<reference evidence="4" key="1">
    <citation type="submission" date="2024-01" db="EMBL/GenBank/DDBJ databases">
        <title>The first autotrophic representatives of the genus Thermodesulfovibrio.</title>
        <authorList>
            <person name="Maltseva A.I."/>
            <person name="Elcheninov A.G."/>
            <person name="Kublanov I.V."/>
            <person name="Lebedinsky A.V."/>
            <person name="Frolov E.N."/>
        </authorList>
    </citation>
    <scope>NUCLEOTIDE SEQUENCE</scope>
    <source>
        <strain evidence="4">3462-1</strain>
    </source>
</reference>
<protein>
    <recommendedName>
        <fullName evidence="3">Cas10/Cmr2 second palm domain-containing protein</fullName>
    </recommendedName>
</protein>
<dbReference type="InterPro" id="IPR054767">
    <property type="entry name" value="Cas10-Cmr2_palm2"/>
</dbReference>
<name>A0AAU8H5R0_9BACT</name>
<dbReference type="GO" id="GO:0051607">
    <property type="term" value="P:defense response to virus"/>
    <property type="evidence" value="ECO:0007669"/>
    <property type="project" value="UniProtKB-KW"/>
</dbReference>
<evidence type="ECO:0000313" key="4">
    <source>
        <dbReference type="EMBL" id="XCH49136.1"/>
    </source>
</evidence>
<dbReference type="InterPro" id="IPR043128">
    <property type="entry name" value="Rev_trsase/Diguanyl_cyclase"/>
</dbReference>
<dbReference type="Gene3D" id="3.30.70.270">
    <property type="match status" value="1"/>
</dbReference>
<evidence type="ECO:0000256" key="2">
    <source>
        <dbReference type="ARBA" id="ARBA00023118"/>
    </source>
</evidence>
<accession>A0AAU8H5R0</accession>
<feature type="domain" description="Cas10/Cmr2 second palm" evidence="3">
    <location>
        <begin position="235"/>
        <end position="381"/>
    </location>
</feature>
<dbReference type="RefSeq" id="WP_353686769.1">
    <property type="nucleotide sequence ID" value="NZ_CP144374.1"/>
</dbReference>
<proteinExistence type="predicted"/>
<dbReference type="EMBL" id="CP144374">
    <property type="protein sequence ID" value="XCH49136.1"/>
    <property type="molecule type" value="Genomic_DNA"/>
</dbReference>